<evidence type="ECO:0000256" key="3">
    <source>
        <dbReference type="ARBA" id="ARBA00022786"/>
    </source>
</evidence>
<dbReference type="RefSeq" id="XP_008084833.1">
    <property type="nucleotide sequence ID" value="XM_008086642.1"/>
</dbReference>
<dbReference type="InterPro" id="IPR031127">
    <property type="entry name" value="E3_UB_ligase_RBR"/>
</dbReference>
<dbReference type="KEGG" id="glz:GLAREA_04265"/>
<dbReference type="InterPro" id="IPR013083">
    <property type="entry name" value="Znf_RING/FYVE/PHD"/>
</dbReference>
<dbReference type="HOGENOM" id="CLU_022048_7_0_1"/>
<evidence type="ECO:0000259" key="6">
    <source>
        <dbReference type="Pfam" id="PF01485"/>
    </source>
</evidence>
<protein>
    <submittedName>
        <fullName evidence="7">RING/U-box</fullName>
    </submittedName>
</protein>
<evidence type="ECO:0000256" key="1">
    <source>
        <dbReference type="ARBA" id="ARBA00022723"/>
    </source>
</evidence>
<dbReference type="InterPro" id="IPR017907">
    <property type="entry name" value="Znf_RING_CS"/>
</dbReference>
<gene>
    <name evidence="7" type="ORF">GLAREA_04265</name>
</gene>
<dbReference type="GO" id="GO:0016567">
    <property type="term" value="P:protein ubiquitination"/>
    <property type="evidence" value="ECO:0007669"/>
    <property type="project" value="InterPro"/>
</dbReference>
<dbReference type="Gene3D" id="3.30.40.10">
    <property type="entry name" value="Zinc/RING finger domain, C3HC4 (zinc finger)"/>
    <property type="match status" value="1"/>
</dbReference>
<evidence type="ECO:0000313" key="7">
    <source>
        <dbReference type="EMBL" id="EPE27474.1"/>
    </source>
</evidence>
<feature type="compositionally biased region" description="Low complexity" evidence="5">
    <location>
        <begin position="136"/>
        <end position="153"/>
    </location>
</feature>
<dbReference type="OMA" id="LRECIAC"/>
<keyword evidence="4" id="KW-0862">Zinc</keyword>
<dbReference type="PROSITE" id="PS00518">
    <property type="entry name" value="ZF_RING_1"/>
    <property type="match status" value="1"/>
</dbReference>
<dbReference type="AlphaFoldDB" id="S3CQS6"/>
<evidence type="ECO:0000256" key="5">
    <source>
        <dbReference type="SAM" id="MobiDB-lite"/>
    </source>
</evidence>
<keyword evidence="1" id="KW-0479">Metal-binding</keyword>
<dbReference type="GeneID" id="19463320"/>
<dbReference type="GO" id="GO:0008270">
    <property type="term" value="F:zinc ion binding"/>
    <property type="evidence" value="ECO:0007669"/>
    <property type="project" value="UniProtKB-KW"/>
</dbReference>
<sequence>MEIQRSTPSQADMDVDSTELVLKLQLDDVAAILAKTKGKQREGTAAPDSEIAVLAYREELMTSQQIASDRRVAQELDPLGENTEEALEQAQRCLVRAPAEKSPLPPWGGMEGFGRRFFSISNSSKKLADYAAATSIGESSSSGSSTGCQSETTISSNPSNATELSAPDIQNENAIEGSHELTATGELIYESRETATKCVVCYDEIPTHDIIQLACEHHYCRGCLQKLFTHAPNVAGLLTPQLIQEFHDKKIEYDTEDKTYCSKFSCSIFIKQEYIDIGRDVATCPNCNQETCIICKIPKHDGLCPEDGSTKQIMDLAIANNWRQCPSCKTMIQMAFGSVHAALNGAILVQGLEKFAAAVIGLKKFSFREEQVNAIKAELRSQPCGHGNRWIYQPIEETEGTLCENCSSPV</sequence>
<dbReference type="GO" id="GO:0004842">
    <property type="term" value="F:ubiquitin-protein transferase activity"/>
    <property type="evidence" value="ECO:0007669"/>
    <property type="project" value="InterPro"/>
</dbReference>
<keyword evidence="8" id="KW-1185">Reference proteome</keyword>
<feature type="compositionally biased region" description="Polar residues" evidence="5">
    <location>
        <begin position="154"/>
        <end position="164"/>
    </location>
</feature>
<proteinExistence type="predicted"/>
<dbReference type="OrthoDB" id="9977870at2759"/>
<dbReference type="eggNOG" id="KOG1812">
    <property type="taxonomic scope" value="Eukaryota"/>
</dbReference>
<organism evidence="7 8">
    <name type="scientific">Glarea lozoyensis (strain ATCC 20868 / MF5171)</name>
    <dbReference type="NCBI Taxonomy" id="1116229"/>
    <lineage>
        <taxon>Eukaryota</taxon>
        <taxon>Fungi</taxon>
        <taxon>Dikarya</taxon>
        <taxon>Ascomycota</taxon>
        <taxon>Pezizomycotina</taxon>
        <taxon>Leotiomycetes</taxon>
        <taxon>Helotiales</taxon>
        <taxon>Helotiaceae</taxon>
        <taxon>Glarea</taxon>
    </lineage>
</organism>
<dbReference type="PANTHER" id="PTHR11685">
    <property type="entry name" value="RBR FAMILY RING FINGER AND IBR DOMAIN-CONTAINING"/>
    <property type="match status" value="1"/>
</dbReference>
<feature type="region of interest" description="Disordered" evidence="5">
    <location>
        <begin position="136"/>
        <end position="164"/>
    </location>
</feature>
<keyword evidence="2" id="KW-0863">Zinc-finger</keyword>
<name>S3CQS6_GLAL2</name>
<evidence type="ECO:0000313" key="8">
    <source>
        <dbReference type="Proteomes" id="UP000016922"/>
    </source>
</evidence>
<dbReference type="SUPFAM" id="SSF57850">
    <property type="entry name" value="RING/U-box"/>
    <property type="match status" value="1"/>
</dbReference>
<dbReference type="Proteomes" id="UP000016922">
    <property type="component" value="Unassembled WGS sequence"/>
</dbReference>
<dbReference type="Pfam" id="PF01485">
    <property type="entry name" value="IBR"/>
    <property type="match status" value="1"/>
</dbReference>
<dbReference type="EMBL" id="KE145369">
    <property type="protein sequence ID" value="EPE27474.1"/>
    <property type="molecule type" value="Genomic_DNA"/>
</dbReference>
<dbReference type="InterPro" id="IPR002867">
    <property type="entry name" value="IBR_dom"/>
</dbReference>
<evidence type="ECO:0000256" key="4">
    <source>
        <dbReference type="ARBA" id="ARBA00022833"/>
    </source>
</evidence>
<reference evidence="7 8" key="1">
    <citation type="journal article" date="2013" name="BMC Genomics">
        <title>Genomics-driven discovery of the pneumocandin biosynthetic gene cluster in the fungus Glarea lozoyensis.</title>
        <authorList>
            <person name="Chen L."/>
            <person name="Yue Q."/>
            <person name="Zhang X."/>
            <person name="Xiang M."/>
            <person name="Wang C."/>
            <person name="Li S."/>
            <person name="Che Y."/>
            <person name="Ortiz-Lopez F.J."/>
            <person name="Bills G.F."/>
            <person name="Liu X."/>
            <person name="An Z."/>
        </authorList>
    </citation>
    <scope>NUCLEOTIDE SEQUENCE [LARGE SCALE GENOMIC DNA]</scope>
    <source>
        <strain evidence="8">ATCC 20868 / MF5171</strain>
    </source>
</reference>
<keyword evidence="3" id="KW-0833">Ubl conjugation pathway</keyword>
<dbReference type="CDD" id="cd20335">
    <property type="entry name" value="BRcat_RBR"/>
    <property type="match status" value="1"/>
</dbReference>
<accession>S3CQS6</accession>
<evidence type="ECO:0000256" key="2">
    <source>
        <dbReference type="ARBA" id="ARBA00022771"/>
    </source>
</evidence>
<feature type="domain" description="IBR" evidence="6">
    <location>
        <begin position="246"/>
        <end position="303"/>
    </location>
</feature>